<gene>
    <name evidence="1" type="ORF">SAMN05444339_10790</name>
</gene>
<accession>A0A1M5CA88</accession>
<sequence length="197" mass="21314">MLAVLLYLAAGTLGGLIRTGQVADSADAVVLLLPSPIHTDIVLPVTPEVRRAFAFLADAGQPITDPATTWIVVGWGAHDFYQRTRTAGDLRLRPALRAIMGDSAVMRIETGGAGWDTSRLSRVSLTAAQFTRLVTGIRASVSRPVPLPGPGFTPWDAFYPATGRFTLWRTCNVWVGDMLRQAGARVGIWTPFTWTLP</sequence>
<keyword evidence="2" id="KW-1185">Reference proteome</keyword>
<dbReference type="Proteomes" id="UP000183987">
    <property type="component" value="Unassembled WGS sequence"/>
</dbReference>
<dbReference type="RefSeq" id="WP_178352758.1">
    <property type="nucleotide sequence ID" value="NZ_FQUE01000007.1"/>
</dbReference>
<proteinExistence type="predicted"/>
<protein>
    <recommendedName>
        <fullName evidence="3">DUF2459 domain-containing protein</fullName>
    </recommendedName>
</protein>
<dbReference type="NCBIfam" id="TIGR02117">
    <property type="entry name" value="chp_urease_rgn"/>
    <property type="match status" value="1"/>
</dbReference>
<dbReference type="InterPro" id="IPR011727">
    <property type="entry name" value="CHP02117"/>
</dbReference>
<organism evidence="1 2">
    <name type="scientific">Loktanella atrilutea</name>
    <dbReference type="NCBI Taxonomy" id="366533"/>
    <lineage>
        <taxon>Bacteria</taxon>
        <taxon>Pseudomonadati</taxon>
        <taxon>Pseudomonadota</taxon>
        <taxon>Alphaproteobacteria</taxon>
        <taxon>Rhodobacterales</taxon>
        <taxon>Roseobacteraceae</taxon>
        <taxon>Loktanella</taxon>
    </lineage>
</organism>
<evidence type="ECO:0008006" key="3">
    <source>
        <dbReference type="Google" id="ProtNLM"/>
    </source>
</evidence>
<dbReference type="AlphaFoldDB" id="A0A1M5CA88"/>
<name>A0A1M5CA88_LOKAT</name>
<evidence type="ECO:0000313" key="1">
    <source>
        <dbReference type="EMBL" id="SHF51674.1"/>
    </source>
</evidence>
<dbReference type="Pfam" id="PF09601">
    <property type="entry name" value="DUF2459"/>
    <property type="match status" value="1"/>
</dbReference>
<evidence type="ECO:0000313" key="2">
    <source>
        <dbReference type="Proteomes" id="UP000183987"/>
    </source>
</evidence>
<dbReference type="STRING" id="366533.SAMN05444339_10790"/>
<dbReference type="EMBL" id="FQUE01000007">
    <property type="protein sequence ID" value="SHF51674.1"/>
    <property type="molecule type" value="Genomic_DNA"/>
</dbReference>
<reference evidence="2" key="1">
    <citation type="submission" date="2016-11" db="EMBL/GenBank/DDBJ databases">
        <authorList>
            <person name="Varghese N."/>
            <person name="Submissions S."/>
        </authorList>
    </citation>
    <scope>NUCLEOTIDE SEQUENCE [LARGE SCALE GENOMIC DNA]</scope>
    <source>
        <strain evidence="2">DSM 29326</strain>
    </source>
</reference>